<comment type="caution">
    <text evidence="3">The sequence shown here is derived from an EMBL/GenBank/DDBJ whole genome shotgun (WGS) entry which is preliminary data.</text>
</comment>
<keyword evidence="1" id="KW-0378">Hydrolase</keyword>
<dbReference type="AlphaFoldDB" id="A0A0G0H6Y7"/>
<dbReference type="InterPro" id="IPR000086">
    <property type="entry name" value="NUDIX_hydrolase_dom"/>
</dbReference>
<dbReference type="PROSITE" id="PS51462">
    <property type="entry name" value="NUDIX"/>
    <property type="match status" value="1"/>
</dbReference>
<dbReference type="InterPro" id="IPR015797">
    <property type="entry name" value="NUDIX_hydrolase-like_dom_sf"/>
</dbReference>
<sequence>MKKYQFCPYCGSSSKKYKDYFGCPKCGKKVFVNSHPTASAFVVENGKYLISKRAIEPKKGSYDVVGGFLNNGEHPETGIVREFKEETGLTIKIVDLLGVYMDKYEYQEGIINTLNLCYIVEIVKGIIKPQDDVASLHWFKISNIPNTLAFEWISKALKDLQKWHKENKSG</sequence>
<feature type="domain" description="Nudix hydrolase" evidence="2">
    <location>
        <begin position="33"/>
        <end position="161"/>
    </location>
</feature>
<evidence type="ECO:0000256" key="1">
    <source>
        <dbReference type="ARBA" id="ARBA00022801"/>
    </source>
</evidence>
<dbReference type="Proteomes" id="UP000034591">
    <property type="component" value="Unassembled WGS sequence"/>
</dbReference>
<evidence type="ECO:0000313" key="3">
    <source>
        <dbReference type="EMBL" id="KKQ37912.1"/>
    </source>
</evidence>
<dbReference type="Pfam" id="PF00293">
    <property type="entry name" value="NUDIX"/>
    <property type="match status" value="1"/>
</dbReference>
<dbReference type="SUPFAM" id="SSF55811">
    <property type="entry name" value="Nudix"/>
    <property type="match status" value="1"/>
</dbReference>
<proteinExistence type="predicted"/>
<dbReference type="STRING" id="1618545.US53_C0006G0006"/>
<dbReference type="PANTHER" id="PTHR43736">
    <property type="entry name" value="ADP-RIBOSE PYROPHOSPHATASE"/>
    <property type="match status" value="1"/>
</dbReference>
<dbReference type="PANTHER" id="PTHR43736:SF1">
    <property type="entry name" value="DIHYDRONEOPTERIN TRIPHOSPHATE DIPHOSPHATASE"/>
    <property type="match status" value="1"/>
</dbReference>
<gene>
    <name evidence="3" type="ORF">US53_C0006G0006</name>
</gene>
<dbReference type="PROSITE" id="PS00893">
    <property type="entry name" value="NUDIX_BOX"/>
    <property type="match status" value="1"/>
</dbReference>
<organism evidence="3 4">
    <name type="scientific">Candidatus Woesebacteria bacterium GW2011_GWA1_37_7</name>
    <dbReference type="NCBI Taxonomy" id="1618545"/>
    <lineage>
        <taxon>Bacteria</taxon>
        <taxon>Candidatus Woeseibacteriota</taxon>
    </lineage>
</organism>
<accession>A0A0G0H6Y7</accession>
<dbReference type="Gene3D" id="3.90.79.10">
    <property type="entry name" value="Nucleoside Triphosphate Pyrophosphohydrolase"/>
    <property type="match status" value="1"/>
</dbReference>
<dbReference type="EMBL" id="LBTI01000006">
    <property type="protein sequence ID" value="KKQ37912.1"/>
    <property type="molecule type" value="Genomic_DNA"/>
</dbReference>
<evidence type="ECO:0000259" key="2">
    <source>
        <dbReference type="PROSITE" id="PS51462"/>
    </source>
</evidence>
<name>A0A0G0H6Y7_9BACT</name>
<protein>
    <submittedName>
        <fullName evidence="3">MutT/NUDIX family protein</fullName>
    </submittedName>
</protein>
<dbReference type="InterPro" id="IPR020084">
    <property type="entry name" value="NUDIX_hydrolase_CS"/>
</dbReference>
<evidence type="ECO:0000313" key="4">
    <source>
        <dbReference type="Proteomes" id="UP000034591"/>
    </source>
</evidence>
<reference evidence="3 4" key="1">
    <citation type="journal article" date="2015" name="Nature">
        <title>rRNA introns, odd ribosomes, and small enigmatic genomes across a large radiation of phyla.</title>
        <authorList>
            <person name="Brown C.T."/>
            <person name="Hug L.A."/>
            <person name="Thomas B.C."/>
            <person name="Sharon I."/>
            <person name="Castelle C.J."/>
            <person name="Singh A."/>
            <person name="Wilkins M.J."/>
            <person name="Williams K.H."/>
            <person name="Banfield J.F."/>
        </authorList>
    </citation>
    <scope>NUCLEOTIDE SEQUENCE [LARGE SCALE GENOMIC DNA]</scope>
</reference>
<dbReference type="GO" id="GO:0016787">
    <property type="term" value="F:hydrolase activity"/>
    <property type="evidence" value="ECO:0007669"/>
    <property type="project" value="UniProtKB-KW"/>
</dbReference>